<dbReference type="Proteomes" id="UP000029444">
    <property type="component" value="Unassembled WGS sequence"/>
</dbReference>
<accession>A0A095SI10</accession>
<gene>
    <name evidence="1" type="ORF">Y5S_02583</name>
</gene>
<dbReference type="AlphaFoldDB" id="A0A095SI10"/>
<proteinExistence type="predicted"/>
<comment type="caution">
    <text evidence="1">The sequence shown here is derived from an EMBL/GenBank/DDBJ whole genome shotgun (WGS) entry which is preliminary data.</text>
</comment>
<dbReference type="RefSeq" id="WP_035233513.1">
    <property type="nucleotide sequence ID" value="NZ_ARXV01000010.1"/>
</dbReference>
<keyword evidence="2" id="KW-1185">Reference proteome</keyword>
<protein>
    <submittedName>
        <fullName evidence="1">Uncharacterized protein</fullName>
    </submittedName>
</protein>
<name>A0A095SI10_9GAMM</name>
<dbReference type="STRING" id="1177154.Y5S_02583"/>
<organism evidence="1 2">
    <name type="scientific">Alcanivorax nanhaiticus</name>
    <dbReference type="NCBI Taxonomy" id="1177154"/>
    <lineage>
        <taxon>Bacteria</taxon>
        <taxon>Pseudomonadati</taxon>
        <taxon>Pseudomonadota</taxon>
        <taxon>Gammaproteobacteria</taxon>
        <taxon>Oceanospirillales</taxon>
        <taxon>Alcanivoracaceae</taxon>
        <taxon>Alcanivorax</taxon>
    </lineage>
</organism>
<evidence type="ECO:0000313" key="1">
    <source>
        <dbReference type="EMBL" id="KGD64281.1"/>
    </source>
</evidence>
<dbReference type="EMBL" id="ARXV01000010">
    <property type="protein sequence ID" value="KGD64281.1"/>
    <property type="molecule type" value="Genomic_DNA"/>
</dbReference>
<reference evidence="1 2" key="1">
    <citation type="submission" date="2012-09" db="EMBL/GenBank/DDBJ databases">
        <title>Genome Sequence of alkane-degrading Bacterium Alcanivorax sp. 19-m-6.</title>
        <authorList>
            <person name="Lai Q."/>
            <person name="Shao Z."/>
        </authorList>
    </citation>
    <scope>NUCLEOTIDE SEQUENCE [LARGE SCALE GENOMIC DNA]</scope>
    <source>
        <strain evidence="1 2">19-m-6</strain>
    </source>
</reference>
<evidence type="ECO:0000313" key="2">
    <source>
        <dbReference type="Proteomes" id="UP000029444"/>
    </source>
</evidence>
<sequence length="160" mass="18067">MDVILFSFLILAIYIDANISAQPPFGGYRQNHPMNGHFRGRKGIIVELAGKSDWTSVSASAARYFLWEWRFHRDVPGHGGSSVSRSNARSHGELLSHIHGRAIQVRTKTLLKTEVAKHTEIKQWFFEVTVAISIINQGHDPPYLKWGLCEKLGSISLTRE</sequence>